<feature type="transmembrane region" description="Helical" evidence="8">
    <location>
        <begin position="130"/>
        <end position="147"/>
    </location>
</feature>
<reference evidence="9" key="1">
    <citation type="journal article" date="2020" name="mSystems">
        <title>Genome- and Community-Level Interaction Insights into Carbon Utilization and Element Cycling Functions of Hydrothermarchaeota in Hydrothermal Sediment.</title>
        <authorList>
            <person name="Zhou Z."/>
            <person name="Liu Y."/>
            <person name="Xu W."/>
            <person name="Pan J."/>
            <person name="Luo Z.H."/>
            <person name="Li M."/>
        </authorList>
    </citation>
    <scope>NUCLEOTIDE SEQUENCE [LARGE SCALE GENOMIC DNA]</scope>
    <source>
        <strain evidence="9">SpSt-508</strain>
    </source>
</reference>
<dbReference type="GO" id="GO:0008360">
    <property type="term" value="P:regulation of cell shape"/>
    <property type="evidence" value="ECO:0007669"/>
    <property type="project" value="UniProtKB-KW"/>
</dbReference>
<feature type="transmembrane region" description="Helical" evidence="8">
    <location>
        <begin position="335"/>
        <end position="358"/>
    </location>
</feature>
<dbReference type="GO" id="GO:0051301">
    <property type="term" value="P:cell division"/>
    <property type="evidence" value="ECO:0007669"/>
    <property type="project" value="InterPro"/>
</dbReference>
<comment type="subcellular location">
    <subcellularLocation>
        <location evidence="1">Membrane</location>
        <topology evidence="1">Multi-pass membrane protein</topology>
    </subcellularLocation>
</comment>
<dbReference type="EMBL" id="DSVQ01000012">
    <property type="protein sequence ID" value="HGT39424.1"/>
    <property type="molecule type" value="Genomic_DNA"/>
</dbReference>
<gene>
    <name evidence="9" type="ORF">ENS64_09220</name>
</gene>
<feature type="transmembrane region" description="Helical" evidence="8">
    <location>
        <begin position="177"/>
        <end position="195"/>
    </location>
</feature>
<feature type="transmembrane region" description="Helical" evidence="8">
    <location>
        <begin position="108"/>
        <end position="123"/>
    </location>
</feature>
<evidence type="ECO:0000256" key="2">
    <source>
        <dbReference type="ARBA" id="ARBA00022692"/>
    </source>
</evidence>
<keyword evidence="3" id="KW-0133">Cell shape</keyword>
<name>A0A7C4QP87_9PLAN</name>
<dbReference type="AlphaFoldDB" id="A0A7C4QP87"/>
<evidence type="ECO:0000256" key="1">
    <source>
        <dbReference type="ARBA" id="ARBA00004141"/>
    </source>
</evidence>
<dbReference type="GO" id="GO:0005886">
    <property type="term" value="C:plasma membrane"/>
    <property type="evidence" value="ECO:0007669"/>
    <property type="project" value="TreeGrafter"/>
</dbReference>
<evidence type="ECO:0000256" key="3">
    <source>
        <dbReference type="ARBA" id="ARBA00022960"/>
    </source>
</evidence>
<evidence type="ECO:0000313" key="9">
    <source>
        <dbReference type="EMBL" id="HGT39424.1"/>
    </source>
</evidence>
<sequence length="373" mass="40321">MRAAALRTPLLVVFCATALLLIGLTGIHRADALSDGSNLFSRQLTWVLCGVPVAVVFATIPYTRWRRWGYAALAATLPLLAAVFWMPPRNGARSWLPLGWFDLQPSELAKLAFILALAQYLRFQEHYRRLGGLIPPFLVALIPAALILKEPDLGSAMLFLPVLFAMLFAAGARPRHLVLVMLLGVISLPVFWWGMNAEQKSRITALFSQRDGGPAPQGDGYHLHQSKLVLALGGLWGSELAGMPLADPDAYHLPAGQTDFVYCWVGERWGLWGGLATLGLYGVLFTGGLSIAARTRDPFGRLLAVGIVTLLATQTIINTGMTVGLMPIVGITLPLMSYGGSSLLATCVALGLLINVGLRPGDRLDPEPFAFRD</sequence>
<keyword evidence="2 8" id="KW-0812">Transmembrane</keyword>
<feature type="transmembrane region" description="Helical" evidence="8">
    <location>
        <begin position="153"/>
        <end position="170"/>
    </location>
</feature>
<dbReference type="Pfam" id="PF01098">
    <property type="entry name" value="FTSW_RODA_SPOVE"/>
    <property type="match status" value="1"/>
</dbReference>
<dbReference type="GO" id="GO:0032153">
    <property type="term" value="C:cell division site"/>
    <property type="evidence" value="ECO:0007669"/>
    <property type="project" value="TreeGrafter"/>
</dbReference>
<dbReference type="PROSITE" id="PS00428">
    <property type="entry name" value="FTSW_RODA_SPOVE"/>
    <property type="match status" value="1"/>
</dbReference>
<dbReference type="InterPro" id="IPR001182">
    <property type="entry name" value="FtsW/RodA"/>
</dbReference>
<feature type="transmembrane region" description="Helical" evidence="8">
    <location>
        <begin position="45"/>
        <end position="63"/>
    </location>
</feature>
<dbReference type="InterPro" id="IPR018365">
    <property type="entry name" value="Cell_cycle_FtsW-rel_CS"/>
</dbReference>
<evidence type="ECO:0000256" key="4">
    <source>
        <dbReference type="ARBA" id="ARBA00022989"/>
    </source>
</evidence>
<organism evidence="9">
    <name type="scientific">Schlesneria paludicola</name>
    <dbReference type="NCBI Taxonomy" id="360056"/>
    <lineage>
        <taxon>Bacteria</taxon>
        <taxon>Pseudomonadati</taxon>
        <taxon>Planctomycetota</taxon>
        <taxon>Planctomycetia</taxon>
        <taxon>Planctomycetales</taxon>
        <taxon>Planctomycetaceae</taxon>
        <taxon>Schlesneria</taxon>
    </lineage>
</organism>
<dbReference type="PANTHER" id="PTHR30474">
    <property type="entry name" value="CELL CYCLE PROTEIN"/>
    <property type="match status" value="1"/>
</dbReference>
<proteinExistence type="predicted"/>
<keyword evidence="4 8" id="KW-1133">Transmembrane helix</keyword>
<keyword evidence="5 8" id="KW-0472">Membrane</keyword>
<accession>A0A7C4QP87</accession>
<evidence type="ECO:0000256" key="5">
    <source>
        <dbReference type="ARBA" id="ARBA00023136"/>
    </source>
</evidence>
<evidence type="ECO:0000256" key="6">
    <source>
        <dbReference type="ARBA" id="ARBA00032370"/>
    </source>
</evidence>
<feature type="transmembrane region" description="Helical" evidence="8">
    <location>
        <begin position="70"/>
        <end position="88"/>
    </location>
</feature>
<evidence type="ECO:0000256" key="8">
    <source>
        <dbReference type="SAM" id="Phobius"/>
    </source>
</evidence>
<comment type="caution">
    <text evidence="9">The sequence shown here is derived from an EMBL/GenBank/DDBJ whole genome shotgun (WGS) entry which is preliminary data.</text>
</comment>
<dbReference type="GO" id="GO:0015648">
    <property type="term" value="F:lipid-linked peptidoglycan transporter activity"/>
    <property type="evidence" value="ECO:0007669"/>
    <property type="project" value="TreeGrafter"/>
</dbReference>
<feature type="transmembrane region" description="Helical" evidence="8">
    <location>
        <begin position="269"/>
        <end position="291"/>
    </location>
</feature>
<evidence type="ECO:0000256" key="7">
    <source>
        <dbReference type="ARBA" id="ARBA00033270"/>
    </source>
</evidence>
<protein>
    <recommendedName>
        <fullName evidence="7">Cell wall polymerase</fullName>
    </recommendedName>
    <alternativeName>
        <fullName evidence="6">Peptidoglycan polymerase</fullName>
    </alternativeName>
</protein>
<feature type="transmembrane region" description="Helical" evidence="8">
    <location>
        <begin position="303"/>
        <end position="329"/>
    </location>
</feature>